<dbReference type="PANTHER" id="PTHR22926:SF3">
    <property type="entry name" value="UNDECAPRENYL-PHOSPHATE ALPHA-N-ACETYLGLUCOSAMINYL 1-PHOSPHATE TRANSFERASE"/>
    <property type="match status" value="1"/>
</dbReference>
<feature type="transmembrane region" description="Helical" evidence="8">
    <location>
        <begin position="99"/>
        <end position="118"/>
    </location>
</feature>
<comment type="cofactor">
    <cofactor evidence="7">
        <name>Mg(2+)</name>
        <dbReference type="ChEBI" id="CHEBI:18420"/>
    </cofactor>
</comment>
<comment type="subcellular location">
    <subcellularLocation>
        <location evidence="1">Cell membrane</location>
        <topology evidence="1">Multi-pass membrane protein</topology>
    </subcellularLocation>
</comment>
<feature type="transmembrane region" description="Helical" evidence="8">
    <location>
        <begin position="43"/>
        <end position="64"/>
    </location>
</feature>
<keyword evidence="4 8" id="KW-0812">Transmembrane</keyword>
<protein>
    <recommendedName>
        <fullName evidence="11">Undecaprenyl-phosphate alpha-N-acetylglucosaminyl 1-phosphate transferase</fullName>
    </recommendedName>
</protein>
<dbReference type="GO" id="GO:0071555">
    <property type="term" value="P:cell wall organization"/>
    <property type="evidence" value="ECO:0007669"/>
    <property type="project" value="TreeGrafter"/>
</dbReference>
<evidence type="ECO:0000256" key="4">
    <source>
        <dbReference type="ARBA" id="ARBA00022692"/>
    </source>
</evidence>
<keyword evidence="10" id="KW-1185">Reference proteome</keyword>
<sequence>MPTLAAHLLNGFLLAVVLVVWMQRIAPRLGMVDHPTARKAHEGVIPVCGGLAMFAAYVIGSCVLAPPLRAPWSFIGALAILVAVGALDDRLNLRPLLRLIAQSIAAIAMIALGGHMIGNFGSAFLDAQTVNADPILSVLVFCITVLFVVGLTNAFNMIDGLDGLAGGAAASALFWLALMASFLGRGNQITQLFLLLAVVLGFLVFNMRHRWRPRALVFMGDAGSTMLGAAIAYFIIDLSSGAQPTVPFPVLLWVCIIPVVDTLSLMIRRLHSGRSPFSPDRWHLHHLILDRGLTHAATTGLIVGLSILFGAVAYIGTVFAISDQLLTVGLLLPVAVHSLVVWMSVRRARLLRSTTPTQERLG</sequence>
<feature type="binding site" evidence="7">
    <location>
        <position position="156"/>
    </location>
    <ligand>
        <name>Mg(2+)</name>
        <dbReference type="ChEBI" id="CHEBI:18420"/>
    </ligand>
</feature>
<dbReference type="Proteomes" id="UP000196655">
    <property type="component" value="Unassembled WGS sequence"/>
</dbReference>
<evidence type="ECO:0000256" key="7">
    <source>
        <dbReference type="PIRSR" id="PIRSR600715-1"/>
    </source>
</evidence>
<accession>A0A211ZHQ8</accession>
<dbReference type="PROSITE" id="PS01348">
    <property type="entry name" value="MRAY_2"/>
    <property type="match status" value="1"/>
</dbReference>
<dbReference type="RefSeq" id="WP_088153326.1">
    <property type="nucleotide sequence ID" value="NZ_NHON01000049.1"/>
</dbReference>
<dbReference type="InterPro" id="IPR018480">
    <property type="entry name" value="PNAcMuramoyl-5peptid_Trfase_CS"/>
</dbReference>
<proteinExistence type="predicted"/>
<evidence type="ECO:0000313" key="9">
    <source>
        <dbReference type="EMBL" id="OWJ64809.1"/>
    </source>
</evidence>
<keyword evidence="7" id="KW-0479">Metal-binding</keyword>
<dbReference type="GO" id="GO:0016780">
    <property type="term" value="F:phosphotransferase activity, for other substituted phosphate groups"/>
    <property type="evidence" value="ECO:0007669"/>
    <property type="project" value="InterPro"/>
</dbReference>
<dbReference type="EMBL" id="NHON01000049">
    <property type="protein sequence ID" value="OWJ64809.1"/>
    <property type="molecule type" value="Genomic_DNA"/>
</dbReference>
<keyword evidence="5 8" id="KW-1133">Transmembrane helix</keyword>
<dbReference type="GO" id="GO:0009103">
    <property type="term" value="P:lipopolysaccharide biosynthetic process"/>
    <property type="evidence" value="ECO:0007669"/>
    <property type="project" value="TreeGrafter"/>
</dbReference>
<feature type="transmembrane region" description="Helical" evidence="8">
    <location>
        <begin position="163"/>
        <end position="183"/>
    </location>
</feature>
<dbReference type="InterPro" id="IPR000715">
    <property type="entry name" value="Glycosyl_transferase_4"/>
</dbReference>
<feature type="transmembrane region" description="Helical" evidence="8">
    <location>
        <begin position="70"/>
        <end position="87"/>
    </location>
</feature>
<dbReference type="Pfam" id="PF00953">
    <property type="entry name" value="Glycos_transf_4"/>
    <property type="match status" value="1"/>
</dbReference>
<evidence type="ECO:0000256" key="1">
    <source>
        <dbReference type="ARBA" id="ARBA00004651"/>
    </source>
</evidence>
<feature type="transmembrane region" description="Helical" evidence="8">
    <location>
        <begin position="296"/>
        <end position="319"/>
    </location>
</feature>
<evidence type="ECO:0000256" key="8">
    <source>
        <dbReference type="SAM" id="Phobius"/>
    </source>
</evidence>
<dbReference type="OrthoDB" id="9783652at2"/>
<keyword evidence="3" id="KW-0808">Transferase</keyword>
<dbReference type="GO" id="GO:0044038">
    <property type="term" value="P:cell wall macromolecule biosynthetic process"/>
    <property type="evidence" value="ECO:0007669"/>
    <property type="project" value="TreeGrafter"/>
</dbReference>
<feature type="transmembrane region" description="Helical" evidence="8">
    <location>
        <begin position="6"/>
        <end position="22"/>
    </location>
</feature>
<dbReference type="CDD" id="cd06853">
    <property type="entry name" value="GT_WecA_like"/>
    <property type="match status" value="1"/>
</dbReference>
<feature type="binding site" evidence="7">
    <location>
        <position position="221"/>
    </location>
    <ligand>
        <name>Mg(2+)</name>
        <dbReference type="ChEBI" id="CHEBI:18420"/>
    </ligand>
</feature>
<organism evidence="9 10">
    <name type="scientific">Inquilinus limosus</name>
    <dbReference type="NCBI Taxonomy" id="171674"/>
    <lineage>
        <taxon>Bacteria</taxon>
        <taxon>Pseudomonadati</taxon>
        <taxon>Pseudomonadota</taxon>
        <taxon>Alphaproteobacteria</taxon>
        <taxon>Rhodospirillales</taxon>
        <taxon>Rhodospirillaceae</taxon>
        <taxon>Inquilinus</taxon>
    </lineage>
</organism>
<name>A0A211ZHQ8_9PROT</name>
<evidence type="ECO:0000256" key="5">
    <source>
        <dbReference type="ARBA" id="ARBA00022989"/>
    </source>
</evidence>
<feature type="transmembrane region" description="Helical" evidence="8">
    <location>
        <begin position="215"/>
        <end position="236"/>
    </location>
</feature>
<keyword evidence="7" id="KW-0460">Magnesium</keyword>
<evidence type="ECO:0000256" key="2">
    <source>
        <dbReference type="ARBA" id="ARBA00022475"/>
    </source>
</evidence>
<gene>
    <name evidence="9" type="ORF">BWR60_22790</name>
</gene>
<dbReference type="STRING" id="1122125.GCA_000423185_06871"/>
<comment type="caution">
    <text evidence="9">The sequence shown here is derived from an EMBL/GenBank/DDBJ whole genome shotgun (WGS) entry which is preliminary data.</text>
</comment>
<keyword evidence="6 8" id="KW-0472">Membrane</keyword>
<evidence type="ECO:0000313" key="10">
    <source>
        <dbReference type="Proteomes" id="UP000196655"/>
    </source>
</evidence>
<dbReference type="GO" id="GO:0005886">
    <property type="term" value="C:plasma membrane"/>
    <property type="evidence" value="ECO:0007669"/>
    <property type="project" value="UniProtKB-SubCell"/>
</dbReference>
<evidence type="ECO:0000256" key="3">
    <source>
        <dbReference type="ARBA" id="ARBA00022679"/>
    </source>
</evidence>
<feature type="transmembrane region" description="Helical" evidence="8">
    <location>
        <begin position="325"/>
        <end position="345"/>
    </location>
</feature>
<reference evidence="10" key="1">
    <citation type="submission" date="2017-05" db="EMBL/GenBank/DDBJ databases">
        <authorList>
            <person name="Macchi M."/>
            <person name="Festa S."/>
            <person name="Coppotelli B.M."/>
            <person name="Morelli I.S."/>
        </authorList>
    </citation>
    <scope>NUCLEOTIDE SEQUENCE [LARGE SCALE GENOMIC DNA]</scope>
    <source>
        <strain evidence="10">I</strain>
    </source>
</reference>
<feature type="transmembrane region" description="Helical" evidence="8">
    <location>
        <begin position="138"/>
        <end position="156"/>
    </location>
</feature>
<evidence type="ECO:0000256" key="6">
    <source>
        <dbReference type="ARBA" id="ARBA00023136"/>
    </source>
</evidence>
<dbReference type="AlphaFoldDB" id="A0A211ZHQ8"/>
<evidence type="ECO:0008006" key="11">
    <source>
        <dbReference type="Google" id="ProtNLM"/>
    </source>
</evidence>
<dbReference type="GO" id="GO:0046872">
    <property type="term" value="F:metal ion binding"/>
    <property type="evidence" value="ECO:0007669"/>
    <property type="project" value="UniProtKB-KW"/>
</dbReference>
<feature type="transmembrane region" description="Helical" evidence="8">
    <location>
        <begin position="189"/>
        <end position="208"/>
    </location>
</feature>
<dbReference type="PANTHER" id="PTHR22926">
    <property type="entry name" value="PHOSPHO-N-ACETYLMURAMOYL-PENTAPEPTIDE-TRANSFERASE"/>
    <property type="match status" value="1"/>
</dbReference>
<feature type="transmembrane region" description="Helical" evidence="8">
    <location>
        <begin position="248"/>
        <end position="267"/>
    </location>
</feature>
<keyword evidence="2" id="KW-1003">Cell membrane</keyword>